<dbReference type="Pfam" id="PF01520">
    <property type="entry name" value="Amidase_3"/>
    <property type="match status" value="1"/>
</dbReference>
<dbReference type="PANTHER" id="PTHR30404:SF0">
    <property type="entry name" value="N-ACETYLMURAMOYL-L-ALANINE AMIDASE AMIC"/>
    <property type="match status" value="1"/>
</dbReference>
<name>A0A174M9I3_9ACTN</name>
<dbReference type="RefSeq" id="WP_055252475.1">
    <property type="nucleotide sequence ID" value="NZ_CABIXX010000038.1"/>
</dbReference>
<feature type="compositionally biased region" description="Low complexity" evidence="2">
    <location>
        <begin position="40"/>
        <end position="50"/>
    </location>
</feature>
<feature type="region of interest" description="Disordered" evidence="2">
    <location>
        <begin position="40"/>
        <end position="94"/>
    </location>
</feature>
<dbReference type="GO" id="GO:0009253">
    <property type="term" value="P:peptidoglycan catabolic process"/>
    <property type="evidence" value="ECO:0007669"/>
    <property type="project" value="InterPro"/>
</dbReference>
<evidence type="ECO:0000259" key="4">
    <source>
        <dbReference type="SMART" id="SM00646"/>
    </source>
</evidence>
<evidence type="ECO:0000313" key="6">
    <source>
        <dbReference type="Proteomes" id="UP000095454"/>
    </source>
</evidence>
<dbReference type="EC" id="3.5.1.28" evidence="5"/>
<dbReference type="Gene3D" id="3.40.630.40">
    <property type="entry name" value="Zn-dependent exopeptidases"/>
    <property type="match status" value="1"/>
</dbReference>
<dbReference type="Proteomes" id="UP000095454">
    <property type="component" value="Unassembled WGS sequence"/>
</dbReference>
<dbReference type="InterPro" id="IPR050695">
    <property type="entry name" value="N-acetylmuramoyl_amidase_3"/>
</dbReference>
<dbReference type="PANTHER" id="PTHR30404">
    <property type="entry name" value="N-ACETYLMURAMOYL-L-ALANINE AMIDASE"/>
    <property type="match status" value="1"/>
</dbReference>
<organism evidence="5 6">
    <name type="scientific">Collinsella aerofaciens</name>
    <dbReference type="NCBI Taxonomy" id="74426"/>
    <lineage>
        <taxon>Bacteria</taxon>
        <taxon>Bacillati</taxon>
        <taxon>Actinomycetota</taxon>
        <taxon>Coriobacteriia</taxon>
        <taxon>Coriobacteriales</taxon>
        <taxon>Coriobacteriaceae</taxon>
        <taxon>Collinsella</taxon>
    </lineage>
</organism>
<dbReference type="InterPro" id="IPR002508">
    <property type="entry name" value="MurNAc-LAA_cat"/>
</dbReference>
<reference evidence="5 6" key="1">
    <citation type="submission" date="2015-09" db="EMBL/GenBank/DDBJ databases">
        <authorList>
            <consortium name="Pathogen Informatics"/>
        </authorList>
    </citation>
    <scope>NUCLEOTIDE SEQUENCE [LARGE SCALE GENOMIC DNA]</scope>
    <source>
        <strain evidence="5 6">2789STDY5834902</strain>
    </source>
</reference>
<dbReference type="CDD" id="cd02696">
    <property type="entry name" value="MurNAc-LAA"/>
    <property type="match status" value="1"/>
</dbReference>
<feature type="compositionally biased region" description="Acidic residues" evidence="2">
    <location>
        <begin position="64"/>
        <end position="74"/>
    </location>
</feature>
<keyword evidence="3" id="KW-0732">Signal</keyword>
<feature type="chain" id="PRO_5008027694" evidence="3">
    <location>
        <begin position="31"/>
        <end position="1049"/>
    </location>
</feature>
<evidence type="ECO:0000256" key="2">
    <source>
        <dbReference type="SAM" id="MobiDB-lite"/>
    </source>
</evidence>
<dbReference type="SUPFAM" id="SSF53187">
    <property type="entry name" value="Zn-dependent exopeptidases"/>
    <property type="match status" value="1"/>
</dbReference>
<dbReference type="AlphaFoldDB" id="A0A174M9I3"/>
<dbReference type="GO" id="GO:0008745">
    <property type="term" value="F:N-acetylmuramoyl-L-alanine amidase activity"/>
    <property type="evidence" value="ECO:0007669"/>
    <property type="project" value="UniProtKB-EC"/>
</dbReference>
<feature type="signal peptide" evidence="3">
    <location>
        <begin position="1"/>
        <end position="30"/>
    </location>
</feature>
<feature type="domain" description="MurNAc-LAA" evidence="4">
    <location>
        <begin position="323"/>
        <end position="443"/>
    </location>
</feature>
<proteinExistence type="predicted"/>
<accession>A0A174M9I3</accession>
<dbReference type="GO" id="GO:0030288">
    <property type="term" value="C:outer membrane-bounded periplasmic space"/>
    <property type="evidence" value="ECO:0007669"/>
    <property type="project" value="TreeGrafter"/>
</dbReference>
<keyword evidence="1 5" id="KW-0378">Hydrolase</keyword>
<sequence length="1049" mass="114216">MKKVRCAVANLVTAVLVSSSFLAPVSSAYALEFSSLSNNEAETSSSSSLSDFVSEDTEKTAEADSCEDTEETAEADSCNSEVESAAQPAQSPDSSSVDASFQYLYIAQPSLSLGAMQEAAFATASDSDVLTSASLSFVSNFGEERSVEASAFSGNAAGFTFGQDLLVARYFLTGITYQVKDSKAVYSVDLSSEDYSFDVVSSSSSSDRVDNSDDMSVYYADENGNPVEAFSIEEALSGSEDDDGIAAYSIDSRSARKNVRVIALDAGHGGSDSGAQGNGKSEADLTWKIVSACKTKLENYGFKVILAREQSGSYGSNDFLYRVQRCVKQGAQAYISFHINSGSSAAHGAEVYSPTVNGADYTQVSYELAQKVQNNLVALGLTNRGVFQMQVGDEFAVIRCAREAGIPGILIEHGFISNWGDANKYFSDAGCKRLGEADADAIIAQFPKSSWLDYSSVFDADYYLNKYPDVNEWANGSKDKALDHFINYGMSEGRRGSEAFDVQSYYNEYPDLRAAFGTDLASYYSHYLMYGKKEGRHATGCSKLKGAATKAGGVDYAPVYDPEYYLSRNGDVEKAFTKSTYGGVTVVDDSAVLRHFINYGMSEGRRGSGAFDVQSYYNEYPDLRAAFGTDLASYYSHYLMYGKKEGRHATGCSKLKGAATKAGGVDYAPVYDPEYYLSRNGDVEKAFTKSTYGGVTMVDDSAVLRHFINYGMSEGRRGSGAFDVQSYYNEYPDLRAAFGTDLASYYSHYLMYGKKEGRHATGCSKLKGAATKAGGVDYAPVYDPEYYLSRNGDVEKAFTKSTYGGVTVVDDSAVLRHFINYGMSEGRRGSEAFDVYSYRTRYLDLRKAYGSNLKEYYLHYLEYGMKEHRNGSSMTGFEGYIMSSSFTSYEDAAVHYGRTVGKHTYPTSVYKSKGSASIDEFCKILYEEASFEGVCPEVLYAQVMKETGYLRFGNLVQANQCNFGGVGATGPGNPGYTFSSVREGLRVQAQHLKAYATTEPLNNPCIDPRFNLVSRGCAPKTTDLNGRWAVPGKGYGEGLNAIVLDVLCM</sequence>
<gene>
    <name evidence="5" type="primary">cwlC</name>
    <name evidence="5" type="ORF">ERS852514_01726</name>
</gene>
<protein>
    <submittedName>
        <fullName evidence="5">Sporulation-specific N-acetylmuramoyl-L-alanine amidase</fullName>
        <ecNumber evidence="5">3.5.1.28</ecNumber>
    </submittedName>
</protein>
<evidence type="ECO:0000256" key="3">
    <source>
        <dbReference type="SAM" id="SignalP"/>
    </source>
</evidence>
<evidence type="ECO:0000313" key="5">
    <source>
        <dbReference type="EMBL" id="CUP33064.1"/>
    </source>
</evidence>
<feature type="compositionally biased region" description="Low complexity" evidence="2">
    <location>
        <begin position="84"/>
        <end position="94"/>
    </location>
</feature>
<dbReference type="EMBL" id="CZAQ01000038">
    <property type="protein sequence ID" value="CUP33064.1"/>
    <property type="molecule type" value="Genomic_DNA"/>
</dbReference>
<dbReference type="SMART" id="SM00646">
    <property type="entry name" value="Ami_3"/>
    <property type="match status" value="1"/>
</dbReference>
<evidence type="ECO:0000256" key="1">
    <source>
        <dbReference type="ARBA" id="ARBA00022801"/>
    </source>
</evidence>